<dbReference type="Pfam" id="PF13466">
    <property type="entry name" value="STAS_2"/>
    <property type="match status" value="1"/>
</dbReference>
<dbReference type="PANTHER" id="PTHR33495">
    <property type="entry name" value="ANTI-SIGMA FACTOR ANTAGONIST TM_1081-RELATED-RELATED"/>
    <property type="match status" value="1"/>
</dbReference>
<evidence type="ECO:0000313" key="2">
    <source>
        <dbReference type="EMBL" id="SHN17803.1"/>
    </source>
</evidence>
<name>A0A1M7PKQ0_9ACTN</name>
<dbReference type="Gene3D" id="3.30.750.24">
    <property type="entry name" value="STAS domain"/>
    <property type="match status" value="1"/>
</dbReference>
<organism evidence="2 3">
    <name type="scientific">Actinacidiphila paucisporea</name>
    <dbReference type="NCBI Taxonomy" id="310782"/>
    <lineage>
        <taxon>Bacteria</taxon>
        <taxon>Bacillati</taxon>
        <taxon>Actinomycetota</taxon>
        <taxon>Actinomycetes</taxon>
        <taxon>Kitasatosporales</taxon>
        <taxon>Streptomycetaceae</taxon>
        <taxon>Actinacidiphila</taxon>
    </lineage>
</organism>
<dbReference type="InterPro" id="IPR058548">
    <property type="entry name" value="MlaB-like_STAS"/>
</dbReference>
<sequence>MDTSSATAPPSGPQLSVECAVGSPSVITVRGEADLGGIGPLQEAVDRALAHQPHLVFDLAGVSFADSTFLSVLLQTRLSALEQGGSVHLRAPSTSVRHLLEITGALVLFPTVVAEQHRHP</sequence>
<reference evidence="2 3" key="1">
    <citation type="submission" date="2016-11" db="EMBL/GenBank/DDBJ databases">
        <authorList>
            <person name="Jaros S."/>
            <person name="Januszkiewicz K."/>
            <person name="Wedrychowicz H."/>
        </authorList>
    </citation>
    <scope>NUCLEOTIDE SEQUENCE [LARGE SCALE GENOMIC DNA]</scope>
    <source>
        <strain evidence="2 3">CGMCC 4.2025</strain>
    </source>
</reference>
<gene>
    <name evidence="2" type="ORF">SAMN05216499_12418</name>
</gene>
<protein>
    <submittedName>
        <fullName evidence="2">Anti-anti-sigma factor</fullName>
    </submittedName>
</protein>
<dbReference type="InterPro" id="IPR002645">
    <property type="entry name" value="STAS_dom"/>
</dbReference>
<accession>A0A1M7PKQ0</accession>
<dbReference type="CDD" id="cd07043">
    <property type="entry name" value="STAS_anti-anti-sigma_factors"/>
    <property type="match status" value="1"/>
</dbReference>
<evidence type="ECO:0000313" key="3">
    <source>
        <dbReference type="Proteomes" id="UP000184111"/>
    </source>
</evidence>
<dbReference type="AlphaFoldDB" id="A0A1M7PKQ0"/>
<dbReference type="PANTHER" id="PTHR33495:SF2">
    <property type="entry name" value="ANTI-SIGMA FACTOR ANTAGONIST TM_1081-RELATED"/>
    <property type="match status" value="1"/>
</dbReference>
<dbReference type="InterPro" id="IPR036513">
    <property type="entry name" value="STAS_dom_sf"/>
</dbReference>
<dbReference type="GO" id="GO:0043856">
    <property type="term" value="F:anti-sigma factor antagonist activity"/>
    <property type="evidence" value="ECO:0007669"/>
    <property type="project" value="TreeGrafter"/>
</dbReference>
<evidence type="ECO:0000259" key="1">
    <source>
        <dbReference type="PROSITE" id="PS50801"/>
    </source>
</evidence>
<dbReference type="Proteomes" id="UP000184111">
    <property type="component" value="Unassembled WGS sequence"/>
</dbReference>
<feature type="domain" description="STAS" evidence="1">
    <location>
        <begin position="26"/>
        <end position="104"/>
    </location>
</feature>
<dbReference type="STRING" id="310782.SAMN05216499_12418"/>
<dbReference type="SUPFAM" id="SSF52091">
    <property type="entry name" value="SpoIIaa-like"/>
    <property type="match status" value="1"/>
</dbReference>
<keyword evidence="3" id="KW-1185">Reference proteome</keyword>
<dbReference type="EMBL" id="FRBI01000024">
    <property type="protein sequence ID" value="SHN17803.1"/>
    <property type="molecule type" value="Genomic_DNA"/>
</dbReference>
<dbReference type="PROSITE" id="PS50801">
    <property type="entry name" value="STAS"/>
    <property type="match status" value="1"/>
</dbReference>
<proteinExistence type="predicted"/>